<reference evidence="2" key="1">
    <citation type="journal article" date="2020" name="Stud. Mycol.">
        <title>101 Dothideomycetes genomes: a test case for predicting lifestyles and emergence of pathogens.</title>
        <authorList>
            <person name="Haridas S."/>
            <person name="Albert R."/>
            <person name="Binder M."/>
            <person name="Bloem J."/>
            <person name="Labutti K."/>
            <person name="Salamov A."/>
            <person name="Andreopoulos B."/>
            <person name="Baker S."/>
            <person name="Barry K."/>
            <person name="Bills G."/>
            <person name="Bluhm B."/>
            <person name="Cannon C."/>
            <person name="Castanera R."/>
            <person name="Culley D."/>
            <person name="Daum C."/>
            <person name="Ezra D."/>
            <person name="Gonzalez J."/>
            <person name="Henrissat B."/>
            <person name="Kuo A."/>
            <person name="Liang C."/>
            <person name="Lipzen A."/>
            <person name="Lutzoni F."/>
            <person name="Magnuson J."/>
            <person name="Mondo S."/>
            <person name="Nolan M."/>
            <person name="Ohm R."/>
            <person name="Pangilinan J."/>
            <person name="Park H.-J."/>
            <person name="Ramirez L."/>
            <person name="Alfaro M."/>
            <person name="Sun H."/>
            <person name="Tritt A."/>
            <person name="Yoshinaga Y."/>
            <person name="Zwiers L.-H."/>
            <person name="Turgeon B."/>
            <person name="Goodwin S."/>
            <person name="Spatafora J."/>
            <person name="Crous P."/>
            <person name="Grigoriev I."/>
        </authorList>
    </citation>
    <scope>NUCLEOTIDE SEQUENCE</scope>
    <source>
        <strain evidence="2">CBS 175.79</strain>
    </source>
</reference>
<dbReference type="Proteomes" id="UP000799778">
    <property type="component" value="Unassembled WGS sequence"/>
</dbReference>
<dbReference type="EMBL" id="ML978076">
    <property type="protein sequence ID" value="KAF2010458.1"/>
    <property type="molecule type" value="Genomic_DNA"/>
</dbReference>
<proteinExistence type="predicted"/>
<dbReference type="AlphaFoldDB" id="A0A6A5XBX5"/>
<feature type="region of interest" description="Disordered" evidence="1">
    <location>
        <begin position="1"/>
        <end position="44"/>
    </location>
</feature>
<dbReference type="GeneID" id="54289814"/>
<accession>A0A6A5XBX5</accession>
<feature type="region of interest" description="Disordered" evidence="1">
    <location>
        <begin position="97"/>
        <end position="177"/>
    </location>
</feature>
<sequence>MYTVPSLKLSDVDTTKDPERRGSTLRHDLATPSSTTNVPRPSEALDSDTTVLRFLHDLHCCFGRRSWENGDATWISQRRQRRNPREAADHLSILRRRPKWPPRLASPCPAGQSKTLTARRLDGTTGRGQPQKTPKPNPPVAQLPPPQNVSGLLCKSSQGRSPTFSPPHRANPNLILF</sequence>
<feature type="compositionally biased region" description="Basic and acidic residues" evidence="1">
    <location>
        <begin position="10"/>
        <end position="29"/>
    </location>
</feature>
<evidence type="ECO:0000256" key="1">
    <source>
        <dbReference type="SAM" id="MobiDB-lite"/>
    </source>
</evidence>
<organism evidence="2 3">
    <name type="scientific">Aaosphaeria arxii CBS 175.79</name>
    <dbReference type="NCBI Taxonomy" id="1450172"/>
    <lineage>
        <taxon>Eukaryota</taxon>
        <taxon>Fungi</taxon>
        <taxon>Dikarya</taxon>
        <taxon>Ascomycota</taxon>
        <taxon>Pezizomycotina</taxon>
        <taxon>Dothideomycetes</taxon>
        <taxon>Pleosporomycetidae</taxon>
        <taxon>Pleosporales</taxon>
        <taxon>Pleosporales incertae sedis</taxon>
        <taxon>Aaosphaeria</taxon>
    </lineage>
</organism>
<feature type="compositionally biased region" description="Pro residues" evidence="1">
    <location>
        <begin position="133"/>
        <end position="147"/>
    </location>
</feature>
<evidence type="ECO:0000313" key="3">
    <source>
        <dbReference type="Proteomes" id="UP000799778"/>
    </source>
</evidence>
<gene>
    <name evidence="2" type="ORF">BU24DRAFT_467094</name>
</gene>
<name>A0A6A5XBX5_9PLEO</name>
<keyword evidence="3" id="KW-1185">Reference proteome</keyword>
<protein>
    <submittedName>
        <fullName evidence="2">Uncharacterized protein</fullName>
    </submittedName>
</protein>
<dbReference type="RefSeq" id="XP_033378797.1">
    <property type="nucleotide sequence ID" value="XM_033532417.1"/>
</dbReference>
<evidence type="ECO:0000313" key="2">
    <source>
        <dbReference type="EMBL" id="KAF2010458.1"/>
    </source>
</evidence>